<evidence type="ECO:0000313" key="1">
    <source>
        <dbReference type="EMBL" id="OCG73505.1"/>
    </source>
</evidence>
<name>A0A1B9NA78_9MICO</name>
<dbReference type="RefSeq" id="WP_067026520.1">
    <property type="nucleotide sequence ID" value="NZ_CP038256.1"/>
</dbReference>
<keyword evidence="2" id="KW-1185">Reference proteome</keyword>
<dbReference type="Proteomes" id="UP000093355">
    <property type="component" value="Unassembled WGS sequence"/>
</dbReference>
<dbReference type="InterPro" id="IPR018656">
    <property type="entry name" value="DUF2087"/>
</dbReference>
<protein>
    <submittedName>
        <fullName evidence="1">Uncharacterized protein</fullName>
    </submittedName>
</protein>
<dbReference type="EMBL" id="LXMD01000024">
    <property type="protein sequence ID" value="OCG73505.1"/>
    <property type="molecule type" value="Genomic_DNA"/>
</dbReference>
<reference evidence="1 2" key="1">
    <citation type="submission" date="2016-05" db="EMBL/GenBank/DDBJ databases">
        <authorList>
            <person name="Lavstsen T."/>
            <person name="Jespersen J.S."/>
        </authorList>
    </citation>
    <scope>NUCLEOTIDE SEQUENCE [LARGE SCALE GENOMIC DNA]</scope>
    <source>
        <strain evidence="1 2">YLB-01</strain>
    </source>
</reference>
<comment type="caution">
    <text evidence="1">The sequence shown here is derived from an EMBL/GenBank/DDBJ whole genome shotgun (WGS) entry which is preliminary data.</text>
</comment>
<proteinExistence type="predicted"/>
<dbReference type="Pfam" id="PF09860">
    <property type="entry name" value="DUF2087"/>
    <property type="match status" value="1"/>
</dbReference>
<dbReference type="AlphaFoldDB" id="A0A1B9NA78"/>
<accession>A0A1B9NA78</accession>
<sequence length="177" mass="19592">MGTGDNAWRPVVAALANPDTRAVIGLLIAGGDVEGHLAELSPSRRRHVVATLVRAGVVDESLAFRPEVFDELLRREPARKATGIDRFLRHGRIAQYPSRPAERAELLRWVAARALRPGEVVPEREMNERLAAFSDDTAVLRRYLVDAGLVERRRDGTEYALVPGAADERLRGDDARP</sequence>
<organism evidence="1 2">
    <name type="scientific">Microbacterium sediminis</name>
    <dbReference type="NCBI Taxonomy" id="904291"/>
    <lineage>
        <taxon>Bacteria</taxon>
        <taxon>Bacillati</taxon>
        <taxon>Actinomycetota</taxon>
        <taxon>Actinomycetes</taxon>
        <taxon>Micrococcales</taxon>
        <taxon>Microbacteriaceae</taxon>
        <taxon>Microbacterium</taxon>
    </lineage>
</organism>
<dbReference type="STRING" id="904291.A7J15_07420"/>
<evidence type="ECO:0000313" key="2">
    <source>
        <dbReference type="Proteomes" id="UP000093355"/>
    </source>
</evidence>
<gene>
    <name evidence="1" type="ORF">A7J15_07420</name>
</gene>
<dbReference type="OrthoDB" id="529288at2"/>